<evidence type="ECO:0000313" key="1">
    <source>
        <dbReference type="EMBL" id="EPF27821.1"/>
    </source>
</evidence>
<reference evidence="1 2" key="1">
    <citation type="submission" date="2013-04" db="EMBL/GenBank/DDBJ databases">
        <title>The Genome Sequence of Treponema medium ATCC 700293.</title>
        <authorList>
            <consortium name="The Broad Institute Genomics Platform"/>
            <person name="Earl A."/>
            <person name="Ward D."/>
            <person name="Feldgarden M."/>
            <person name="Gevers D."/>
            <person name="Leonetti C."/>
            <person name="Blanton J.M."/>
            <person name="Dewhirst F.E."/>
            <person name="Izard J."/>
            <person name="Walker B."/>
            <person name="Young S."/>
            <person name="Zeng Q."/>
            <person name="Gargeya S."/>
            <person name="Fitzgerald M."/>
            <person name="Haas B."/>
            <person name="Abouelleil A."/>
            <person name="Allen A.W."/>
            <person name="Alvarado L."/>
            <person name="Arachchi H.M."/>
            <person name="Berlin A.M."/>
            <person name="Chapman S.B."/>
            <person name="Gainer-Dewar J."/>
            <person name="Goldberg J."/>
            <person name="Griggs A."/>
            <person name="Gujja S."/>
            <person name="Hansen M."/>
            <person name="Howarth C."/>
            <person name="Imamovic A."/>
            <person name="Ireland A."/>
            <person name="Larimer J."/>
            <person name="McCowan C."/>
            <person name="Murphy C."/>
            <person name="Pearson M."/>
            <person name="Poon T.W."/>
            <person name="Priest M."/>
            <person name="Roberts A."/>
            <person name="Saif S."/>
            <person name="Shea T."/>
            <person name="Sisk P."/>
            <person name="Sykes S."/>
            <person name="Wortman J."/>
            <person name="Nusbaum C."/>
            <person name="Birren B."/>
        </authorList>
    </citation>
    <scope>NUCLEOTIDE SEQUENCE [LARGE SCALE GENOMIC DNA]</scope>
    <source>
        <strain evidence="1 2">ATCC 700293</strain>
    </source>
</reference>
<dbReference type="Proteomes" id="UP000014634">
    <property type="component" value="Unassembled WGS sequence"/>
</dbReference>
<dbReference type="AlphaFoldDB" id="A0AA87NSX9"/>
<evidence type="ECO:0000313" key="2">
    <source>
        <dbReference type="Proteomes" id="UP000014634"/>
    </source>
</evidence>
<dbReference type="EMBL" id="ATFE01000016">
    <property type="protein sequence ID" value="EPF27821.1"/>
    <property type="molecule type" value="Genomic_DNA"/>
</dbReference>
<gene>
    <name evidence="1" type="ORF">HMPREF9195_02322</name>
</gene>
<accession>A0AA87NSX9</accession>
<comment type="caution">
    <text evidence="1">The sequence shown here is derived from an EMBL/GenBank/DDBJ whole genome shotgun (WGS) entry which is preliminary data.</text>
</comment>
<sequence length="36" mass="4359">MANKMEIIHHFLIKIETEGKTIQNYELHIINYKLTM</sequence>
<protein>
    <submittedName>
        <fullName evidence="1">Uncharacterized protein</fullName>
    </submittedName>
</protein>
<proteinExistence type="predicted"/>
<name>A0AA87NSX9_TREMD</name>
<organism evidence="1 2">
    <name type="scientific">Treponema medium ATCC 700293</name>
    <dbReference type="NCBI Taxonomy" id="1125700"/>
    <lineage>
        <taxon>Bacteria</taxon>
        <taxon>Pseudomonadati</taxon>
        <taxon>Spirochaetota</taxon>
        <taxon>Spirochaetia</taxon>
        <taxon>Spirochaetales</taxon>
        <taxon>Treponemataceae</taxon>
        <taxon>Treponema</taxon>
    </lineage>
</organism>